<keyword evidence="4 7" id="KW-0460">Magnesium</keyword>
<comment type="pathway">
    <text evidence="7">Quinol/quinone metabolism; 1,4-dihydroxy-2-naphthoate biosynthesis; 1,4-dihydroxy-2-naphthoate from chorismate: step 2/7.</text>
</comment>
<dbReference type="Gene3D" id="3.40.50.1220">
    <property type="entry name" value="TPP-binding domain"/>
    <property type="match status" value="1"/>
</dbReference>
<dbReference type="InterPro" id="IPR012001">
    <property type="entry name" value="Thiamin_PyroP_enz_TPP-bd_dom"/>
</dbReference>
<name>A0A5M3TE59_LIMPL</name>
<comment type="cofactor">
    <cofactor evidence="7">
        <name>Mg(2+)</name>
        <dbReference type="ChEBI" id="CHEBI:18420"/>
    </cofactor>
    <cofactor evidence="7">
        <name>Mn(2+)</name>
        <dbReference type="ChEBI" id="CHEBI:29035"/>
    </cofactor>
</comment>
<comment type="similarity">
    <text evidence="7">Belongs to the TPP enzyme family. MenD subfamily.</text>
</comment>
<comment type="cofactor">
    <cofactor evidence="7">
        <name>thiamine diphosphate</name>
        <dbReference type="ChEBI" id="CHEBI:58937"/>
    </cofactor>
    <text evidence="7">Binds 1 thiamine pyrophosphate per subunit.</text>
</comment>
<evidence type="ECO:0000256" key="4">
    <source>
        <dbReference type="ARBA" id="ARBA00022842"/>
    </source>
</evidence>
<evidence type="ECO:0000259" key="10">
    <source>
        <dbReference type="Pfam" id="PF16582"/>
    </source>
</evidence>
<evidence type="ECO:0000259" key="9">
    <source>
        <dbReference type="Pfam" id="PF02776"/>
    </source>
</evidence>
<comment type="function">
    <text evidence="7">Catalyzes the thiamine diphosphate-dependent decarboxylation of 2-oxoglutarate and the subsequent addition of the resulting succinic semialdehyde-thiamine pyrophosphate anion to isochorismate to yield 2-succinyl-5-enolpyruvyl-6-hydroxy-3-cyclohexene-1-carboxylate (SEPHCHC).</text>
</comment>
<feature type="domain" description="Thiamine pyrophosphate enzyme TPP-binding" evidence="8">
    <location>
        <begin position="444"/>
        <end position="556"/>
    </location>
</feature>
<comment type="caution">
    <text evidence="11">The sequence shown here is derived from an EMBL/GenBank/DDBJ whole genome shotgun (WGS) entry which is preliminary data.</text>
</comment>
<keyword evidence="1" id="KW-0474">Menaquinone biosynthesis</keyword>
<dbReference type="HAMAP" id="MF_01659">
    <property type="entry name" value="MenD"/>
    <property type="match status" value="1"/>
</dbReference>
<keyword evidence="5 7" id="KW-0786">Thiamine pyrophosphate</keyword>
<feature type="domain" description="Thiamine pyrophosphate enzyme N-terminal TPP-binding" evidence="9">
    <location>
        <begin position="14"/>
        <end position="127"/>
    </location>
</feature>
<protein>
    <recommendedName>
        <fullName evidence="7">2-succinyl-5-enolpyruvyl-6-hydroxy-3-cyclohexene-1-carboxylate synthase</fullName>
        <shortName evidence="7">SEPHCHC synthase</shortName>
        <ecNumber evidence="7">2.2.1.9</ecNumber>
    </recommendedName>
</protein>
<keyword evidence="12" id="KW-1185">Reference proteome</keyword>
<dbReference type="EMBL" id="BIMW01000176">
    <property type="protein sequence ID" value="GCE96236.1"/>
    <property type="molecule type" value="Genomic_DNA"/>
</dbReference>
<comment type="catalytic activity">
    <reaction evidence="7">
        <text>isochorismate + 2-oxoglutarate + H(+) = 5-enolpyruvoyl-6-hydroxy-2-succinyl-cyclohex-3-ene-1-carboxylate + CO2</text>
        <dbReference type="Rhea" id="RHEA:25593"/>
        <dbReference type="ChEBI" id="CHEBI:15378"/>
        <dbReference type="ChEBI" id="CHEBI:16526"/>
        <dbReference type="ChEBI" id="CHEBI:16810"/>
        <dbReference type="ChEBI" id="CHEBI:29780"/>
        <dbReference type="ChEBI" id="CHEBI:58818"/>
        <dbReference type="EC" id="2.2.1.9"/>
    </reaction>
</comment>
<evidence type="ECO:0000256" key="3">
    <source>
        <dbReference type="ARBA" id="ARBA00022723"/>
    </source>
</evidence>
<dbReference type="Pfam" id="PF16582">
    <property type="entry name" value="TPP_enzyme_M_2"/>
    <property type="match status" value="1"/>
</dbReference>
<dbReference type="EC" id="2.2.1.9" evidence="7"/>
<dbReference type="InterPro" id="IPR029035">
    <property type="entry name" value="DHS-like_NAD/FAD-binding_dom"/>
</dbReference>
<dbReference type="InterPro" id="IPR032264">
    <property type="entry name" value="MenD_middle"/>
</dbReference>
<dbReference type="PANTHER" id="PTHR42916:SF1">
    <property type="entry name" value="PROTEIN PHYLLO, CHLOROPLASTIC"/>
    <property type="match status" value="1"/>
</dbReference>
<evidence type="ECO:0000259" key="8">
    <source>
        <dbReference type="Pfam" id="PF02775"/>
    </source>
</evidence>
<evidence type="ECO:0000256" key="6">
    <source>
        <dbReference type="ARBA" id="ARBA00023211"/>
    </source>
</evidence>
<evidence type="ECO:0000313" key="11">
    <source>
        <dbReference type="EMBL" id="GCE96236.1"/>
    </source>
</evidence>
<keyword evidence="2 7" id="KW-0808">Transferase</keyword>
<evidence type="ECO:0000313" key="12">
    <source>
        <dbReference type="Proteomes" id="UP000326169"/>
    </source>
</evidence>
<dbReference type="Gene3D" id="3.40.50.970">
    <property type="match status" value="2"/>
</dbReference>
<evidence type="ECO:0000256" key="5">
    <source>
        <dbReference type="ARBA" id="ARBA00023052"/>
    </source>
</evidence>
<feature type="domain" description="Menaquinone biosynthesis protein MenD middle" evidence="10">
    <location>
        <begin position="191"/>
        <end position="406"/>
    </location>
</feature>
<comment type="pathway">
    <text evidence="7">Cofactor biosynthesis; phylloquinone biosynthesis.</text>
</comment>
<dbReference type="InterPro" id="IPR004433">
    <property type="entry name" value="MenaQ_synth_MenD"/>
</dbReference>
<dbReference type="InterPro" id="IPR011766">
    <property type="entry name" value="TPP_enzyme_TPP-bd"/>
</dbReference>
<dbReference type="InterPro" id="IPR029061">
    <property type="entry name" value="THDP-binding"/>
</dbReference>
<accession>A0A5M3TE59</accession>
<dbReference type="PIRSF" id="PIRSF004983">
    <property type="entry name" value="MenD"/>
    <property type="match status" value="1"/>
</dbReference>
<dbReference type="SUPFAM" id="SSF52518">
    <property type="entry name" value="Thiamin diphosphate-binding fold (THDP-binding)"/>
    <property type="match status" value="2"/>
</dbReference>
<comment type="subunit">
    <text evidence="7">Homodimer.</text>
</comment>
<reference evidence="11 12" key="1">
    <citation type="journal article" date="2019" name="J Genomics">
        <title>The Draft Genome of a Hydrogen-producing Cyanobacterium, Arthrospira platensis NIES-46.</title>
        <authorList>
            <person name="Suzuki S."/>
            <person name="Yamaguchi H."/>
            <person name="Kawachi M."/>
        </authorList>
    </citation>
    <scope>NUCLEOTIDE SEQUENCE [LARGE SCALE GENOMIC DNA]</scope>
    <source>
        <strain evidence="11 12">NIES-46</strain>
    </source>
</reference>
<dbReference type="Proteomes" id="UP000326169">
    <property type="component" value="Unassembled WGS sequence"/>
</dbReference>
<dbReference type="NCBIfam" id="TIGR00173">
    <property type="entry name" value="menD"/>
    <property type="match status" value="1"/>
</dbReference>
<evidence type="ECO:0000256" key="7">
    <source>
        <dbReference type="HAMAP-Rule" id="MF_01659"/>
    </source>
</evidence>
<keyword evidence="3 7" id="KW-0479">Metal-binding</keyword>
<dbReference type="PANTHER" id="PTHR42916">
    <property type="entry name" value="2-SUCCINYL-5-ENOLPYRUVYL-6-HYDROXY-3-CYCLOHEXENE-1-CARBOXYLATE SYNTHASE"/>
    <property type="match status" value="1"/>
</dbReference>
<organism evidence="11 12">
    <name type="scientific">Limnospira platensis NIES-46</name>
    <dbReference type="NCBI Taxonomy" id="1236695"/>
    <lineage>
        <taxon>Bacteria</taxon>
        <taxon>Bacillati</taxon>
        <taxon>Cyanobacteriota</taxon>
        <taxon>Cyanophyceae</taxon>
        <taxon>Oscillatoriophycideae</taxon>
        <taxon>Oscillatoriales</taxon>
        <taxon>Sirenicapillariaceae</taxon>
        <taxon>Limnospira</taxon>
    </lineage>
</organism>
<dbReference type="Pfam" id="PF02775">
    <property type="entry name" value="TPP_enzyme_C"/>
    <property type="match status" value="1"/>
</dbReference>
<dbReference type="CDD" id="cd07037">
    <property type="entry name" value="TPP_PYR_MenD"/>
    <property type="match status" value="1"/>
</dbReference>
<keyword evidence="6 7" id="KW-0464">Manganese</keyword>
<gene>
    <name evidence="7 11" type="primary">menD</name>
    <name evidence="11" type="ORF">NIES46_43050</name>
</gene>
<proteinExistence type="inferred from homology"/>
<evidence type="ECO:0000256" key="2">
    <source>
        <dbReference type="ARBA" id="ARBA00022679"/>
    </source>
</evidence>
<dbReference type="GeneID" id="301685069"/>
<dbReference type="RefSeq" id="WP_014274658.1">
    <property type="nucleotide sequence ID" value="NZ_BIMW01000176.1"/>
</dbReference>
<dbReference type="SUPFAM" id="SSF52467">
    <property type="entry name" value="DHS-like NAD/FAD-binding domain"/>
    <property type="match status" value="1"/>
</dbReference>
<evidence type="ECO:0000256" key="1">
    <source>
        <dbReference type="ARBA" id="ARBA00022428"/>
    </source>
</evidence>
<dbReference type="Pfam" id="PF02776">
    <property type="entry name" value="TPP_enzyme_N"/>
    <property type="match status" value="1"/>
</dbReference>
<sequence>MNLFDAANINILWGNLIVEELVRHGVSYFIVSPGSRSTPLTVAIARNYQAQRRVFFDERGAAFHAIGYGRATGKPAVLVSTSGSAAANYFPAIIEAATDNLPMIIISADRPPELRKTGANQTIDQVNLYGDYVRWKFDIPCPDEKISPTFVLTTIDQAVYRAQRSPQGPVHLNCMFREPLAPTNSAITLGYTLPLKRWLSSGSPWTDYPTPLVRQTADNIKEISEILNNSQTGILALGRLSSISQIQAVSELAKRLKFPVFADIRSGFRLGNKIDKQLLLTDIRQSYKPLETVIQIGDRILSKRFLEYLEIHPPRHYIMIADEPSRHDPAHIVSHRIESNIEQLCEELSPLLDPNICQDWQDKLWLKSAKIRETIDTYLINESSLNEMAIANLVSRHIPADTGLFLANSMPIRDMNEYGIYGGNSVRIAANRGTSGIDGIIASATGFGQGLNTPTTLLIGDLAFLHDLNSLSMVNALNHPLWIIAINNNGGGIFSFLPIAKFNDVFENYFGTPHHLNFDHAAQLFNIKYFSPKTQEEFVRDYQQAIASQTSAIIEVQTNRKHNQELHQDLAEKIQEISWRF</sequence>
<dbReference type="CDD" id="cd02009">
    <property type="entry name" value="TPP_SHCHC_synthase"/>
    <property type="match status" value="1"/>
</dbReference>